<evidence type="ECO:0000313" key="2">
    <source>
        <dbReference type="Proteomes" id="UP000789366"/>
    </source>
</evidence>
<dbReference type="Proteomes" id="UP000789366">
    <property type="component" value="Unassembled WGS sequence"/>
</dbReference>
<organism evidence="1 2">
    <name type="scientific">Cetraspora pellucida</name>
    <dbReference type="NCBI Taxonomy" id="1433469"/>
    <lineage>
        <taxon>Eukaryota</taxon>
        <taxon>Fungi</taxon>
        <taxon>Fungi incertae sedis</taxon>
        <taxon>Mucoromycota</taxon>
        <taxon>Glomeromycotina</taxon>
        <taxon>Glomeromycetes</taxon>
        <taxon>Diversisporales</taxon>
        <taxon>Gigasporaceae</taxon>
        <taxon>Cetraspora</taxon>
    </lineage>
</organism>
<keyword evidence="2" id="KW-1185">Reference proteome</keyword>
<reference evidence="1" key="1">
    <citation type="submission" date="2021-06" db="EMBL/GenBank/DDBJ databases">
        <authorList>
            <person name="Kallberg Y."/>
            <person name="Tangrot J."/>
            <person name="Rosling A."/>
        </authorList>
    </citation>
    <scope>NUCLEOTIDE SEQUENCE</scope>
    <source>
        <strain evidence="1">28 12/20/2015</strain>
    </source>
</reference>
<name>A0ACA9MBY2_9GLOM</name>
<proteinExistence type="predicted"/>
<accession>A0ACA9MBY2</accession>
<protein>
    <submittedName>
        <fullName evidence="1">5242_t:CDS:1</fullName>
    </submittedName>
</protein>
<sequence length="202" mass="23088">MEINNILVIGITGNGKSALANLLTNTDEFRDGKKVKYRIIDNIGFGDTNKISEEEILLKIGEGIYSAKEGINQVLFVFAGRFGPEQVVAFDTFKKFISESGITKFTTLVRTNFPNFKDEKACEKDRQDLLKEENKDLRETINSCNGIIYVDNPPIPEIDEEEMDSDDEREKSEIMEKKQASREKVLNHLAENCRQEPYKLKK</sequence>
<dbReference type="EMBL" id="CAJVPW010007320">
    <property type="protein sequence ID" value="CAG8579595.1"/>
    <property type="molecule type" value="Genomic_DNA"/>
</dbReference>
<evidence type="ECO:0000313" key="1">
    <source>
        <dbReference type="EMBL" id="CAG8579595.1"/>
    </source>
</evidence>
<gene>
    <name evidence="1" type="ORF">SPELUC_LOCUS6311</name>
</gene>
<comment type="caution">
    <text evidence="1">The sequence shown here is derived from an EMBL/GenBank/DDBJ whole genome shotgun (WGS) entry which is preliminary data.</text>
</comment>